<dbReference type="PROSITE" id="PS51186">
    <property type="entry name" value="GNAT"/>
    <property type="match status" value="1"/>
</dbReference>
<accession>A0AAU7V237</accession>
<dbReference type="EC" id="2.-.-.-" evidence="5"/>
<dbReference type="GO" id="GO:0016747">
    <property type="term" value="F:acyltransferase activity, transferring groups other than amino-acyl groups"/>
    <property type="evidence" value="ECO:0007669"/>
    <property type="project" value="InterPro"/>
</dbReference>
<dbReference type="EMBL" id="CP132970">
    <property type="protein sequence ID" value="XBW06107.1"/>
    <property type="molecule type" value="Genomic_DNA"/>
</dbReference>
<dbReference type="AlphaFoldDB" id="A0AAU7V237"/>
<evidence type="ECO:0000313" key="5">
    <source>
        <dbReference type="EMBL" id="XBW06107.1"/>
    </source>
</evidence>
<dbReference type="SUPFAM" id="SSF55729">
    <property type="entry name" value="Acyl-CoA N-acyltransferases (Nat)"/>
    <property type="match status" value="1"/>
</dbReference>
<evidence type="ECO:0000256" key="3">
    <source>
        <dbReference type="ARBA" id="ARBA00038502"/>
    </source>
</evidence>
<comment type="similarity">
    <text evidence="3">Belongs to the acetyltransferase family. RimJ subfamily.</text>
</comment>
<proteinExistence type="inferred from homology"/>
<dbReference type="InterPro" id="IPR000182">
    <property type="entry name" value="GNAT_dom"/>
</dbReference>
<sequence length="179" mass="19446">MCILNTRLLPLRNDRAQLRAMIGDDAAAYAAGTADPLVRRYAHLPEPAYTEASVAALIDGEIRHGLERGDLAVLTIADPETDRFAGSLVLFDIADEEAEVGFWLHPHGRGKGLAADALELAAEFARRSGLLRLTARTLPENEASQRVLERCGYIRGDRTRTVTPSGAEALAVHYSRDLG</sequence>
<dbReference type="Gene3D" id="3.40.630.30">
    <property type="match status" value="1"/>
</dbReference>
<dbReference type="PANTHER" id="PTHR43792:SF8">
    <property type="entry name" value="[RIBOSOMAL PROTEIN US5]-ALANINE N-ACETYLTRANSFERASE"/>
    <property type="match status" value="1"/>
</dbReference>
<dbReference type="InterPro" id="IPR051531">
    <property type="entry name" value="N-acetyltransferase"/>
</dbReference>
<reference evidence="5" key="1">
    <citation type="submission" date="2023-08" db="EMBL/GenBank/DDBJ databases">
        <title>The novel hydrolase IpcH responsible for the initial isoprocarb degradation step in Rhodococcus sp. D-6.</title>
        <authorList>
            <person name="Zhu Q."/>
        </authorList>
    </citation>
    <scope>NUCLEOTIDE SEQUENCE</scope>
    <source>
        <strain evidence="5">D-6</strain>
    </source>
</reference>
<evidence type="ECO:0000256" key="2">
    <source>
        <dbReference type="ARBA" id="ARBA00023315"/>
    </source>
</evidence>
<organism evidence="5">
    <name type="scientific">Rhodococcus sp. D-6</name>
    <dbReference type="NCBI Taxonomy" id="1387842"/>
    <lineage>
        <taxon>Bacteria</taxon>
        <taxon>Bacillati</taxon>
        <taxon>Actinomycetota</taxon>
        <taxon>Actinomycetes</taxon>
        <taxon>Mycobacteriales</taxon>
        <taxon>Nocardiaceae</taxon>
        <taxon>Rhodococcus</taxon>
    </lineage>
</organism>
<dbReference type="RefSeq" id="WP_231911915.1">
    <property type="nucleotide sequence ID" value="NZ_CP132970.1"/>
</dbReference>
<keyword evidence="1 5" id="KW-0808">Transferase</keyword>
<evidence type="ECO:0000259" key="4">
    <source>
        <dbReference type="PROSITE" id="PS51186"/>
    </source>
</evidence>
<name>A0AAU7V237_9NOCA</name>
<feature type="domain" description="N-acetyltransferase" evidence="4">
    <location>
        <begin position="16"/>
        <end position="179"/>
    </location>
</feature>
<keyword evidence="2" id="KW-0012">Acyltransferase</keyword>
<gene>
    <name evidence="5" type="ORF">RBB84_09410</name>
</gene>
<dbReference type="InterPro" id="IPR016181">
    <property type="entry name" value="Acyl_CoA_acyltransferase"/>
</dbReference>
<dbReference type="KEGG" id="rhox:RBB84_09410"/>
<dbReference type="PANTHER" id="PTHR43792">
    <property type="entry name" value="GNAT FAMILY, PUTATIVE (AFU_ORTHOLOGUE AFUA_3G00765)-RELATED-RELATED"/>
    <property type="match status" value="1"/>
</dbReference>
<dbReference type="Pfam" id="PF13302">
    <property type="entry name" value="Acetyltransf_3"/>
    <property type="match status" value="1"/>
</dbReference>
<protein>
    <submittedName>
        <fullName evidence="5">GNAT family protein</fullName>
        <ecNumber evidence="5">2.-.-.-</ecNumber>
    </submittedName>
</protein>
<evidence type="ECO:0000256" key="1">
    <source>
        <dbReference type="ARBA" id="ARBA00022679"/>
    </source>
</evidence>